<dbReference type="SUPFAM" id="SSF47090">
    <property type="entry name" value="PGBD-like"/>
    <property type="match status" value="1"/>
</dbReference>
<reference evidence="2 3" key="1">
    <citation type="submission" date="2018-03" db="EMBL/GenBank/DDBJ databases">
        <title>The Complete Genome of Celeribacter baekdonensis strain LH4, a Thiosulfate-Oxidizing Alphaproteobacterium Isolated from Gulf of Mexico Continental Slope Sediments.</title>
        <authorList>
            <person name="Flood B.E."/>
            <person name="Bailey J.V."/>
            <person name="Leprich D."/>
        </authorList>
    </citation>
    <scope>NUCLEOTIDE SEQUENCE [LARGE SCALE GENOMIC DNA]</scope>
    <source>
        <strain evidence="2 3">LH4</strain>
    </source>
</reference>
<gene>
    <name evidence="2" type="ORF">DA792_11825</name>
</gene>
<evidence type="ECO:0000259" key="1">
    <source>
        <dbReference type="Pfam" id="PF01471"/>
    </source>
</evidence>
<evidence type="ECO:0000313" key="3">
    <source>
        <dbReference type="Proteomes" id="UP000241447"/>
    </source>
</evidence>
<name>A0A2R4M8Q1_9RHOB</name>
<dbReference type="KEGG" id="cbak:DA792_11825"/>
<dbReference type="PROSITE" id="PS51257">
    <property type="entry name" value="PROKAR_LIPOPROTEIN"/>
    <property type="match status" value="1"/>
</dbReference>
<proteinExistence type="predicted"/>
<protein>
    <recommendedName>
        <fullName evidence="1">Peptidoglycan binding-like domain-containing protein</fullName>
    </recommendedName>
</protein>
<dbReference type="InterPro" id="IPR036365">
    <property type="entry name" value="PGBD-like_sf"/>
</dbReference>
<dbReference type="InterPro" id="IPR036366">
    <property type="entry name" value="PGBDSf"/>
</dbReference>
<organism evidence="2 3">
    <name type="scientific">Celeribacter baekdonensis</name>
    <dbReference type="NCBI Taxonomy" id="875171"/>
    <lineage>
        <taxon>Bacteria</taxon>
        <taxon>Pseudomonadati</taxon>
        <taxon>Pseudomonadota</taxon>
        <taxon>Alphaproteobacteria</taxon>
        <taxon>Rhodobacterales</taxon>
        <taxon>Roseobacteraceae</taxon>
        <taxon>Celeribacter</taxon>
    </lineage>
</organism>
<feature type="domain" description="Peptidoglycan binding-like" evidence="1">
    <location>
        <begin position="126"/>
        <end position="165"/>
    </location>
</feature>
<dbReference type="Gene3D" id="1.10.101.10">
    <property type="entry name" value="PGBD-like superfamily/PGBD"/>
    <property type="match status" value="1"/>
</dbReference>
<evidence type="ECO:0000313" key="2">
    <source>
        <dbReference type="EMBL" id="AVW93429.1"/>
    </source>
</evidence>
<dbReference type="OrthoDB" id="7861420at2"/>
<dbReference type="EMBL" id="CP028475">
    <property type="protein sequence ID" value="AVW93429.1"/>
    <property type="molecule type" value="Genomic_DNA"/>
</dbReference>
<accession>A0A2R4M8Q1</accession>
<dbReference type="AlphaFoldDB" id="A0A2R4M8Q1"/>
<dbReference type="InterPro" id="IPR002477">
    <property type="entry name" value="Peptidoglycan-bd-like"/>
</dbReference>
<dbReference type="Pfam" id="PF01471">
    <property type="entry name" value="PG_binding_1"/>
    <property type="match status" value="1"/>
</dbReference>
<sequence>MAPEGAKQTGKPMTQVLFPVRFPLFILAGLLAACQMSTPEEGILRASDTPGAPPGADPNTCYGRHVTPAIIETVTDQVLVQPPQIEANGTVSYPAVYRTETRQEIVRERKELWFETLCQEELTPEFIASLQRALSVRGYHTGAANGRMDFATKRAIHAYQLEQGVDSDILSLAAARQLGLKEVPREG</sequence>
<dbReference type="Proteomes" id="UP000241447">
    <property type="component" value="Chromosome"/>
</dbReference>